<sequence length="167" mass="17789">MDIRESSDRFSALFDRFLAKFVDYLVALSLEHAGFLLGSSWLAWLAATAYLLMADGLPGGRSLGKRLAGLQVTSQNGEPCSLYQSTLRNSPVGLAYILGQIPWVGWILGLAVVSLEGLLLVGMRSDKRFGDDLAGTVVKKVAGRHLDPGISPGGDRPSPGSTESQSP</sequence>
<evidence type="ECO:0000256" key="2">
    <source>
        <dbReference type="ARBA" id="ARBA00022692"/>
    </source>
</evidence>
<dbReference type="InterPro" id="IPR010432">
    <property type="entry name" value="RDD"/>
</dbReference>
<dbReference type="AlphaFoldDB" id="C6HZ69"/>
<feature type="region of interest" description="Disordered" evidence="5">
    <location>
        <begin position="144"/>
        <end position="167"/>
    </location>
</feature>
<evidence type="ECO:0000259" key="7">
    <source>
        <dbReference type="Pfam" id="PF06271"/>
    </source>
</evidence>
<dbReference type="Proteomes" id="UP000009374">
    <property type="component" value="Unassembled WGS sequence"/>
</dbReference>
<evidence type="ECO:0000313" key="9">
    <source>
        <dbReference type="Proteomes" id="UP000009374"/>
    </source>
</evidence>
<comment type="subcellular location">
    <subcellularLocation>
        <location evidence="1">Membrane</location>
        <topology evidence="1">Multi-pass membrane protein</topology>
    </subcellularLocation>
</comment>
<accession>C6HZ69</accession>
<keyword evidence="4 6" id="KW-0472">Membrane</keyword>
<keyword evidence="2 6" id="KW-0812">Transmembrane</keyword>
<evidence type="ECO:0000256" key="5">
    <source>
        <dbReference type="SAM" id="MobiDB-lite"/>
    </source>
</evidence>
<feature type="domain" description="RDD" evidence="7">
    <location>
        <begin position="28"/>
        <end position="133"/>
    </location>
</feature>
<name>C6HZ69_9BACT</name>
<evidence type="ECO:0000256" key="3">
    <source>
        <dbReference type="ARBA" id="ARBA00022989"/>
    </source>
</evidence>
<feature type="transmembrane region" description="Helical" evidence="6">
    <location>
        <begin position="103"/>
        <end position="121"/>
    </location>
</feature>
<protein>
    <recommendedName>
        <fullName evidence="7">RDD domain-containing protein</fullName>
    </recommendedName>
</protein>
<evidence type="ECO:0000256" key="6">
    <source>
        <dbReference type="SAM" id="Phobius"/>
    </source>
</evidence>
<reference evidence="8 9" key="1">
    <citation type="journal article" date="2009" name="Appl. Environ. Microbiol.">
        <title>Community genomic and proteomic analyses of chemoautotrophic iron-oxidizing "Leptospirillum rubarum" (Group II) and "Leptospirillum ferrodiazotrophum" (Group III) bacteria in acid mine drainage biofilms.</title>
        <authorList>
            <person name="Goltsman D.S."/>
            <person name="Denef V.J."/>
            <person name="Singer S.W."/>
            <person name="VerBerkmoes N.C."/>
            <person name="Lefsrud M."/>
            <person name="Mueller R.S."/>
            <person name="Dick G.J."/>
            <person name="Sun C.L."/>
            <person name="Wheeler K.E."/>
            <person name="Zemla A."/>
            <person name="Baker B.J."/>
            <person name="Hauser L."/>
            <person name="Land M."/>
            <person name="Shah M.B."/>
            <person name="Thelen M.P."/>
            <person name="Hettich R.L."/>
            <person name="Banfield J.F."/>
        </authorList>
    </citation>
    <scope>NUCLEOTIDE SEQUENCE [LARGE SCALE GENOMIC DNA]</scope>
</reference>
<evidence type="ECO:0000313" key="8">
    <source>
        <dbReference type="EMBL" id="EES52080.1"/>
    </source>
</evidence>
<feature type="transmembrane region" description="Helical" evidence="6">
    <location>
        <begin position="21"/>
        <end position="44"/>
    </location>
</feature>
<keyword evidence="9" id="KW-1185">Reference proteome</keyword>
<dbReference type="Pfam" id="PF06271">
    <property type="entry name" value="RDD"/>
    <property type="match status" value="1"/>
</dbReference>
<evidence type="ECO:0000256" key="4">
    <source>
        <dbReference type="ARBA" id="ARBA00023136"/>
    </source>
</evidence>
<keyword evidence="3 6" id="KW-1133">Transmembrane helix</keyword>
<dbReference type="GO" id="GO:0016020">
    <property type="term" value="C:membrane"/>
    <property type="evidence" value="ECO:0007669"/>
    <property type="project" value="UniProtKB-SubCell"/>
</dbReference>
<dbReference type="EMBL" id="GG693880">
    <property type="protein sequence ID" value="EES52080.1"/>
    <property type="molecule type" value="Genomic_DNA"/>
</dbReference>
<organism evidence="8 9">
    <name type="scientific">Leptospirillum ferrodiazotrophum</name>
    <dbReference type="NCBI Taxonomy" id="412449"/>
    <lineage>
        <taxon>Bacteria</taxon>
        <taxon>Pseudomonadati</taxon>
        <taxon>Nitrospirota</taxon>
        <taxon>Nitrospiria</taxon>
        <taxon>Nitrospirales</taxon>
        <taxon>Nitrospiraceae</taxon>
        <taxon>Leptospirillum</taxon>
    </lineage>
</organism>
<proteinExistence type="predicted"/>
<evidence type="ECO:0000256" key="1">
    <source>
        <dbReference type="ARBA" id="ARBA00004141"/>
    </source>
</evidence>
<gene>
    <name evidence="8" type="ORF">UBAL3_94530046</name>
</gene>